<comment type="caution">
    <text evidence="2">The sequence shown here is derived from an EMBL/GenBank/DDBJ whole genome shotgun (WGS) entry which is preliminary data.</text>
</comment>
<evidence type="ECO:0000313" key="2">
    <source>
        <dbReference type="EMBL" id="OTA25332.1"/>
    </source>
</evidence>
<dbReference type="EMBL" id="MUNK01000207">
    <property type="protein sequence ID" value="OTA25332.1"/>
    <property type="molecule type" value="Genomic_DNA"/>
</dbReference>
<sequence length="600" mass="67120">MAPIFASPDIASLVESFSPSSPTILEPTIVRTRSDDHVKDSRSVANDFRHLLENSPSRIRLSDLPSRLGVAEIDWLLNPNTVDLFWDRDSQALLPRPVTHEIQQSIAALLEQQVCRSTRLQTEFDVRSDSLPRLLESGTNELGQVQPFEDGESAEPYYYSSKLATQTEENILSCLRGVRDEKVDLKSRYPDVPSALLHQWAEKAVDALEQGKGDLEFSTGRLLFIPSAYTTILQERQHKEKSQKVQSYVERLLSDGVARIEISEATENTRQEVEAEAAQRAGQAISTQPSTRTDDTILFLSSRLESSLGQLKSRTPSVATDVWHERDGSASLESVVSLVLQALQELSTDVLEKELLETPCQEEIANAAGEFLGESQKRETEEFAQHVKQRLIAPIVLYVKGGASVTDQTLKQHLEEFLGDHFRREAIPSVTQQAKEAHLLVEKGRKREFEKMQQACAESKTLSDIQTAVNKFARKQKIEAPDADTLRVIKQQTLRQRVKSMRSMKRGSDLLQNLIWVLLSHSSDGLFMSSGKDTTRMIKQYQAVGDEALGKRLEAWRDSLKAGNERKTDLQDMRELAAQVIDGSNADDPARQSEGANGTG</sequence>
<reference evidence="2 3" key="1">
    <citation type="submission" date="2017-01" db="EMBL/GenBank/DDBJ databases">
        <title>The recent genome duplication of the halophilic yeast Hortaea werneckii: insights from long-read sequencing.</title>
        <authorList>
            <person name="Sinha S."/>
            <person name="Flibotte S."/>
            <person name="Neira M."/>
            <person name="Lenassi M."/>
            <person name="Gostincar C."/>
            <person name="Stajich J.E."/>
            <person name="Nislow C.E."/>
        </authorList>
    </citation>
    <scope>NUCLEOTIDE SEQUENCE [LARGE SCALE GENOMIC DNA]</scope>
    <source>
        <strain evidence="2 3">EXF-2000</strain>
    </source>
</reference>
<dbReference type="Proteomes" id="UP000194280">
    <property type="component" value="Unassembled WGS sequence"/>
</dbReference>
<accession>A0A1Z5SX13</accession>
<gene>
    <name evidence="2" type="ORF">BTJ68_10029</name>
</gene>
<feature type="region of interest" description="Disordered" evidence="1">
    <location>
        <begin position="580"/>
        <end position="600"/>
    </location>
</feature>
<keyword evidence="3" id="KW-1185">Reference proteome</keyword>
<dbReference type="AlphaFoldDB" id="A0A1Z5SX13"/>
<evidence type="ECO:0000313" key="3">
    <source>
        <dbReference type="Proteomes" id="UP000194280"/>
    </source>
</evidence>
<name>A0A1Z5SX13_HORWE</name>
<evidence type="ECO:0000256" key="1">
    <source>
        <dbReference type="SAM" id="MobiDB-lite"/>
    </source>
</evidence>
<organism evidence="2 3">
    <name type="scientific">Hortaea werneckii EXF-2000</name>
    <dbReference type="NCBI Taxonomy" id="1157616"/>
    <lineage>
        <taxon>Eukaryota</taxon>
        <taxon>Fungi</taxon>
        <taxon>Dikarya</taxon>
        <taxon>Ascomycota</taxon>
        <taxon>Pezizomycotina</taxon>
        <taxon>Dothideomycetes</taxon>
        <taxon>Dothideomycetidae</taxon>
        <taxon>Mycosphaerellales</taxon>
        <taxon>Teratosphaeriaceae</taxon>
        <taxon>Hortaea</taxon>
    </lineage>
</organism>
<protein>
    <submittedName>
        <fullName evidence="2">Uncharacterized protein</fullName>
    </submittedName>
</protein>
<dbReference type="STRING" id="1157616.A0A1Z5SX13"/>
<dbReference type="VEuPathDB" id="FungiDB:BTJ68_10029"/>
<dbReference type="OrthoDB" id="3935714at2759"/>
<dbReference type="InParanoid" id="A0A1Z5SX13"/>
<proteinExistence type="predicted"/>